<reference evidence="11" key="2">
    <citation type="submission" date="2021-12" db="EMBL/GenBank/DDBJ databases">
        <title>Resequencing data analysis of finger millet.</title>
        <authorList>
            <person name="Hatakeyama M."/>
            <person name="Aluri S."/>
            <person name="Balachadran M.T."/>
            <person name="Sivarajan S.R."/>
            <person name="Poveda L."/>
            <person name="Shimizu-Inatsugi R."/>
            <person name="Schlapbach R."/>
            <person name="Sreeman S.M."/>
            <person name="Shimizu K.K."/>
        </authorList>
    </citation>
    <scope>NUCLEOTIDE SEQUENCE</scope>
</reference>
<feature type="transmembrane region" description="Helical" evidence="10">
    <location>
        <begin position="104"/>
        <end position="124"/>
    </location>
</feature>
<gene>
    <name evidence="11" type="primary">gb14664</name>
    <name evidence="11" type="ORF">PR202_gb14664</name>
</gene>
<keyword evidence="6" id="KW-0406">Ion transport</keyword>
<comment type="caution">
    <text evidence="11">The sequence shown here is derived from an EMBL/GenBank/DDBJ whole genome shotgun (WGS) entry which is preliminary data.</text>
</comment>
<dbReference type="InterPro" id="IPR020966">
    <property type="entry name" value="ALMT"/>
</dbReference>
<organism evidence="11 12">
    <name type="scientific">Eleusine coracana subsp. coracana</name>
    <dbReference type="NCBI Taxonomy" id="191504"/>
    <lineage>
        <taxon>Eukaryota</taxon>
        <taxon>Viridiplantae</taxon>
        <taxon>Streptophyta</taxon>
        <taxon>Embryophyta</taxon>
        <taxon>Tracheophyta</taxon>
        <taxon>Spermatophyta</taxon>
        <taxon>Magnoliopsida</taxon>
        <taxon>Liliopsida</taxon>
        <taxon>Poales</taxon>
        <taxon>Poaceae</taxon>
        <taxon>PACMAD clade</taxon>
        <taxon>Chloridoideae</taxon>
        <taxon>Cynodonteae</taxon>
        <taxon>Eleusininae</taxon>
        <taxon>Eleusine</taxon>
    </lineage>
</organism>
<feature type="transmembrane region" description="Helical" evidence="10">
    <location>
        <begin position="215"/>
        <end position="233"/>
    </location>
</feature>
<dbReference type="Pfam" id="PF11744">
    <property type="entry name" value="ALMT"/>
    <property type="match status" value="1"/>
</dbReference>
<evidence type="ECO:0000256" key="10">
    <source>
        <dbReference type="SAM" id="Phobius"/>
    </source>
</evidence>
<evidence type="ECO:0000256" key="8">
    <source>
        <dbReference type="ARBA" id="ARBA00023303"/>
    </source>
</evidence>
<evidence type="ECO:0000256" key="6">
    <source>
        <dbReference type="ARBA" id="ARBA00023065"/>
    </source>
</evidence>
<protein>
    <submittedName>
        <fullName evidence="11">Uncharacterized protein</fullName>
    </submittedName>
</protein>
<dbReference type="GO" id="GO:0034220">
    <property type="term" value="P:monoatomic ion transmembrane transport"/>
    <property type="evidence" value="ECO:0007669"/>
    <property type="project" value="UniProtKB-KW"/>
</dbReference>
<name>A0AAV5EWU7_ELECO</name>
<feature type="region of interest" description="Disordered" evidence="9">
    <location>
        <begin position="461"/>
        <end position="502"/>
    </location>
</feature>
<dbReference type="EMBL" id="BQKI01000079">
    <property type="protein sequence ID" value="GJN26710.1"/>
    <property type="molecule type" value="Genomic_DNA"/>
</dbReference>
<evidence type="ECO:0000256" key="5">
    <source>
        <dbReference type="ARBA" id="ARBA00022989"/>
    </source>
</evidence>
<dbReference type="PANTHER" id="PTHR31086">
    <property type="entry name" value="ALUMINUM-ACTIVATED MALATE TRANSPORTER 10"/>
    <property type="match status" value="1"/>
</dbReference>
<dbReference type="GO" id="GO:0015743">
    <property type="term" value="P:malate transport"/>
    <property type="evidence" value="ECO:0007669"/>
    <property type="project" value="InterPro"/>
</dbReference>
<feature type="transmembrane region" description="Helical" evidence="10">
    <location>
        <begin position="131"/>
        <end position="148"/>
    </location>
</feature>
<comment type="subcellular location">
    <subcellularLocation>
        <location evidence="1">Membrane</location>
        <topology evidence="1">Multi-pass membrane protein</topology>
    </subcellularLocation>
</comment>
<evidence type="ECO:0000256" key="3">
    <source>
        <dbReference type="ARBA" id="ARBA00022448"/>
    </source>
</evidence>
<evidence type="ECO:0000256" key="9">
    <source>
        <dbReference type="SAM" id="MobiDB-lite"/>
    </source>
</evidence>
<evidence type="ECO:0000313" key="11">
    <source>
        <dbReference type="EMBL" id="GJN26710.1"/>
    </source>
</evidence>
<reference evidence="11" key="1">
    <citation type="journal article" date="2018" name="DNA Res.">
        <title>Multiple hybrid de novo genome assembly of finger millet, an orphan allotetraploid crop.</title>
        <authorList>
            <person name="Hatakeyama M."/>
            <person name="Aluri S."/>
            <person name="Balachadran M.T."/>
            <person name="Sivarajan S.R."/>
            <person name="Patrignani A."/>
            <person name="Gruter S."/>
            <person name="Poveda L."/>
            <person name="Shimizu-Inatsugi R."/>
            <person name="Baeten J."/>
            <person name="Francoijs K.J."/>
            <person name="Nataraja K.N."/>
            <person name="Reddy Y.A.N."/>
            <person name="Phadnis S."/>
            <person name="Ravikumar R.L."/>
            <person name="Schlapbach R."/>
            <person name="Sreeman S.M."/>
            <person name="Shimizu K.K."/>
        </authorList>
    </citation>
    <scope>NUCLEOTIDE SEQUENCE</scope>
</reference>
<comment type="similarity">
    <text evidence="2">Belongs to the aromatic acid exporter (TC 2.A.85) family.</text>
</comment>
<dbReference type="AlphaFoldDB" id="A0AAV5EWU7"/>
<proteinExistence type="inferred from homology"/>
<sequence length="502" mass="53224">MEMAAAARNGHGGAAEWRVTVPEGASVTVEKNEAGGRAARAWAWLVSCVLAFRDNVLRSAERVWKIGADDPRRAVHGVKVGLALALVSVFYYTRPLYNGVGGNAAMWAVMTVVVVLEYTVGGCVYKGFNRAAATASAGVLALGVHWVASKSGDTFEPFIRSGSVFVLAAAATFSRFIPTVKARFDYGVTIFILTYSLVTVSGYRVDALLAMAQQRVATVSIGIAICLAVSVLVRPVWAGQELHAATARNMDKLAGAVEACVDAYFSSSPSTRDSLEGYKCVLNSKASEDAQANLARWEPAHGRFGFRHPYAQYTHVGAAMRRCAYCVEALLAACARASSADDDQNQAHQPPVHAATKRHLAGACARVAAQCARVLREAAGSVKTMTAASRSADLAVAEMHGAVLEMRALPSKLTVMAAEDELMMDAAQLFTVTTLLVEVAARVEGVVDAVDTLATLAGFQSADDEKPGDDDPTANNKVQPVAGPDSELPQEDRIMKALDQQA</sequence>
<keyword evidence="12" id="KW-1185">Reference proteome</keyword>
<keyword evidence="4 10" id="KW-0812">Transmembrane</keyword>
<keyword evidence="5 10" id="KW-1133">Transmembrane helix</keyword>
<feature type="transmembrane region" description="Helical" evidence="10">
    <location>
        <begin position="184"/>
        <end position="203"/>
    </location>
</feature>
<evidence type="ECO:0000256" key="2">
    <source>
        <dbReference type="ARBA" id="ARBA00007079"/>
    </source>
</evidence>
<keyword evidence="8" id="KW-0407">Ion channel</keyword>
<accession>A0AAV5EWU7</accession>
<keyword evidence="3" id="KW-0813">Transport</keyword>
<dbReference type="GO" id="GO:0016020">
    <property type="term" value="C:membrane"/>
    <property type="evidence" value="ECO:0007669"/>
    <property type="project" value="UniProtKB-SubCell"/>
</dbReference>
<evidence type="ECO:0000256" key="4">
    <source>
        <dbReference type="ARBA" id="ARBA00022692"/>
    </source>
</evidence>
<evidence type="ECO:0000256" key="1">
    <source>
        <dbReference type="ARBA" id="ARBA00004141"/>
    </source>
</evidence>
<evidence type="ECO:0000256" key="7">
    <source>
        <dbReference type="ARBA" id="ARBA00023136"/>
    </source>
</evidence>
<keyword evidence="7 10" id="KW-0472">Membrane</keyword>
<feature type="transmembrane region" description="Helical" evidence="10">
    <location>
        <begin position="74"/>
        <end position="92"/>
    </location>
</feature>
<dbReference type="Proteomes" id="UP001054889">
    <property type="component" value="Unassembled WGS sequence"/>
</dbReference>
<evidence type="ECO:0000313" key="12">
    <source>
        <dbReference type="Proteomes" id="UP001054889"/>
    </source>
</evidence>